<dbReference type="EMBL" id="VIKR01000001">
    <property type="protein sequence ID" value="TQV77568.1"/>
    <property type="molecule type" value="Genomic_DNA"/>
</dbReference>
<evidence type="ECO:0000313" key="3">
    <source>
        <dbReference type="Proteomes" id="UP000317839"/>
    </source>
</evidence>
<proteinExistence type="predicted"/>
<reference evidence="2 3" key="1">
    <citation type="submission" date="2019-06" db="EMBL/GenBank/DDBJ databases">
        <title>Draft genome of Aliikangiella marina GYP-15.</title>
        <authorList>
            <person name="Wang G."/>
        </authorList>
    </citation>
    <scope>NUCLEOTIDE SEQUENCE [LARGE SCALE GENOMIC DNA]</scope>
    <source>
        <strain evidence="2 3">GYP-15</strain>
    </source>
</reference>
<dbReference type="InterPro" id="IPR011990">
    <property type="entry name" value="TPR-like_helical_dom_sf"/>
</dbReference>
<dbReference type="Proteomes" id="UP000317839">
    <property type="component" value="Unassembled WGS sequence"/>
</dbReference>
<organism evidence="2 3">
    <name type="scientific">Aliikangiella marina</name>
    <dbReference type="NCBI Taxonomy" id="1712262"/>
    <lineage>
        <taxon>Bacteria</taxon>
        <taxon>Pseudomonadati</taxon>
        <taxon>Pseudomonadota</taxon>
        <taxon>Gammaproteobacteria</taxon>
        <taxon>Oceanospirillales</taxon>
        <taxon>Pleioneaceae</taxon>
        <taxon>Aliikangiella</taxon>
    </lineage>
</organism>
<accession>A0A545TK41</accession>
<dbReference type="SUPFAM" id="SSF48452">
    <property type="entry name" value="TPR-like"/>
    <property type="match status" value="1"/>
</dbReference>
<name>A0A545TK41_9GAMM</name>
<comment type="caution">
    <text evidence="2">The sequence shown here is derived from an EMBL/GenBank/DDBJ whole genome shotgun (WGS) entry which is preliminary data.</text>
</comment>
<dbReference type="Gene3D" id="1.25.40.10">
    <property type="entry name" value="Tetratricopeptide repeat domain"/>
    <property type="match status" value="1"/>
</dbReference>
<keyword evidence="3" id="KW-1185">Reference proteome</keyword>
<dbReference type="OrthoDB" id="6072288at2"/>
<feature type="coiled-coil region" evidence="1">
    <location>
        <begin position="411"/>
        <end position="471"/>
    </location>
</feature>
<protein>
    <recommendedName>
        <fullName evidence="4">Tetratricopeptide repeat protein</fullName>
    </recommendedName>
</protein>
<sequence>MFVVCFQLKNVEADENVSSREDLEWGAVLFDYYQKDYLNALVEYRYAVEIDNPQAIANHGQLLKGGMLLSYGMAEPAKDIFDSLLNENTEPATKNGAWYYLANLLYHKSEPEKAYQALANIKGELSPDIHTEYHYLATLIQNEGQHLVATEPLLQSLPKNNPFYAYMLFNTAIKLLSAGKIEESIKYLQRVSLLGSQNSELATLADRARHGIAQINIQRGDSTAAWEALRAIRTEGLYSNRALLTYAWTAIKLNQFQEAIPALAILNERSIAIPEVQEAKVLLAHLYEQEGAPRKALKSNLLAIDAFDEGIKAINEARAVIAKQDVPKEFIVNFEAIVGQSDWYAMEPTVDYDKLTPFVLDLISSNAFNETLRELSDLYTIQNNLNFWSRQANEHLLILSNSDRITLQGKQKQLLKKSETIKKQLDKKKAELKLYTLTLEKKEREKLASLIESTDRQIESLNSRIQQLKQVDKPYQPPKSYAKVVSNKHAEIHKKLKLTEKYIAKLEPVLRKLINAELDKHEDRMRYYSAQSRLAKARLYDATLMDIKKANNSSKNQVGNGGESK</sequence>
<dbReference type="AlphaFoldDB" id="A0A545TK41"/>
<evidence type="ECO:0000313" key="2">
    <source>
        <dbReference type="EMBL" id="TQV77568.1"/>
    </source>
</evidence>
<gene>
    <name evidence="2" type="ORF">FLL45_03010</name>
</gene>
<keyword evidence="1" id="KW-0175">Coiled coil</keyword>
<evidence type="ECO:0000256" key="1">
    <source>
        <dbReference type="SAM" id="Coils"/>
    </source>
</evidence>
<dbReference type="SUPFAM" id="SSF81901">
    <property type="entry name" value="HCP-like"/>
    <property type="match status" value="1"/>
</dbReference>
<evidence type="ECO:0008006" key="4">
    <source>
        <dbReference type="Google" id="ProtNLM"/>
    </source>
</evidence>